<comment type="caution">
    <text evidence="5">The sequence shown here is derived from an EMBL/GenBank/DDBJ whole genome shotgun (WGS) entry which is preliminary data.</text>
</comment>
<keyword evidence="6" id="KW-1185">Reference proteome</keyword>
<dbReference type="GO" id="GO:0000160">
    <property type="term" value="P:phosphorelay signal transduction system"/>
    <property type="evidence" value="ECO:0007669"/>
    <property type="project" value="InterPro"/>
</dbReference>
<dbReference type="PROSITE" id="PS50110">
    <property type="entry name" value="RESPONSE_REGULATORY"/>
    <property type="match status" value="1"/>
</dbReference>
<dbReference type="SUPFAM" id="SSF52172">
    <property type="entry name" value="CheY-like"/>
    <property type="match status" value="1"/>
</dbReference>
<dbReference type="InterPro" id="IPR011006">
    <property type="entry name" value="CheY-like_superfamily"/>
</dbReference>
<evidence type="ECO:0000256" key="1">
    <source>
        <dbReference type="ARBA" id="ARBA00018672"/>
    </source>
</evidence>
<evidence type="ECO:0000256" key="3">
    <source>
        <dbReference type="PROSITE-ProRule" id="PRU00169"/>
    </source>
</evidence>
<protein>
    <recommendedName>
        <fullName evidence="1">Stage 0 sporulation protein A homolog</fullName>
    </recommendedName>
</protein>
<dbReference type="Gene3D" id="3.40.50.2300">
    <property type="match status" value="1"/>
</dbReference>
<dbReference type="InterPro" id="IPR001789">
    <property type="entry name" value="Sig_transdc_resp-reg_receiver"/>
</dbReference>
<evidence type="ECO:0000313" key="5">
    <source>
        <dbReference type="EMBL" id="MDF9409003.1"/>
    </source>
</evidence>
<feature type="domain" description="Response regulatory" evidence="4">
    <location>
        <begin position="3"/>
        <end position="118"/>
    </location>
</feature>
<gene>
    <name evidence="5" type="ORF">L7E55_11635</name>
</gene>
<dbReference type="RefSeq" id="WP_277444417.1">
    <property type="nucleotide sequence ID" value="NZ_JAKOAV010000022.1"/>
</dbReference>
<dbReference type="EMBL" id="JAKOAV010000022">
    <property type="protein sequence ID" value="MDF9409003.1"/>
    <property type="molecule type" value="Genomic_DNA"/>
</dbReference>
<evidence type="ECO:0000256" key="2">
    <source>
        <dbReference type="ARBA" id="ARBA00024867"/>
    </source>
</evidence>
<comment type="caution">
    <text evidence="3">Lacks conserved residue(s) required for the propagation of feature annotation.</text>
</comment>
<dbReference type="Proteomes" id="UP001154312">
    <property type="component" value="Unassembled WGS sequence"/>
</dbReference>
<proteinExistence type="predicted"/>
<evidence type="ECO:0000313" key="6">
    <source>
        <dbReference type="Proteomes" id="UP001154312"/>
    </source>
</evidence>
<sequence>MINVLIASDNRSYGDALIKMLKKVPDVYKVLDLVDSDDILNTAVDFQPEIMLCAVQNRELPYSLLKEIQDFCPQTRLILVLEQDDANISINAMKAGVDACLGQVAPGNQQLRCMCAIF</sequence>
<reference evidence="5" key="1">
    <citation type="submission" date="2022-02" db="EMBL/GenBank/DDBJ databases">
        <authorList>
            <person name="Leng L."/>
        </authorList>
    </citation>
    <scope>NUCLEOTIDE SEQUENCE</scope>
    <source>
        <strain evidence="5">JI</strain>
    </source>
</reference>
<evidence type="ECO:0000259" key="4">
    <source>
        <dbReference type="PROSITE" id="PS50110"/>
    </source>
</evidence>
<name>A0A9X4H4T6_9FIRM</name>
<dbReference type="AlphaFoldDB" id="A0A9X4H4T6"/>
<organism evidence="5 6">
    <name type="scientific">Pelotomaculum isophthalicicum JI</name>
    <dbReference type="NCBI Taxonomy" id="947010"/>
    <lineage>
        <taxon>Bacteria</taxon>
        <taxon>Bacillati</taxon>
        <taxon>Bacillota</taxon>
        <taxon>Clostridia</taxon>
        <taxon>Eubacteriales</taxon>
        <taxon>Desulfotomaculaceae</taxon>
        <taxon>Pelotomaculum</taxon>
    </lineage>
</organism>
<accession>A0A9X4H4T6</accession>
<comment type="function">
    <text evidence="2">May play the central regulatory role in sporulation. It may be an element of the effector pathway responsible for the activation of sporulation genes in response to nutritional stress. Spo0A may act in concert with spo0H (a sigma factor) to control the expression of some genes that are critical to the sporulation process.</text>
</comment>